<organism evidence="2 3">
    <name type="scientific">Chthonomonas calidirosea (strain DSM 23976 / ICMP 18418 / T49)</name>
    <dbReference type="NCBI Taxonomy" id="1303518"/>
    <lineage>
        <taxon>Bacteria</taxon>
        <taxon>Bacillati</taxon>
        <taxon>Armatimonadota</taxon>
        <taxon>Chthonomonadia</taxon>
        <taxon>Chthonomonadales</taxon>
        <taxon>Chthonomonadaceae</taxon>
        <taxon>Chthonomonas</taxon>
    </lineage>
</organism>
<dbReference type="Gene3D" id="1.20.1600.10">
    <property type="entry name" value="Outer membrane efflux proteins (OEP)"/>
    <property type="match status" value="1"/>
</dbReference>
<sequence length="414" mass="45131">MRVYLRTAVFLLVECCLLPCLSWAQEPMRLSLQEAIQQALTHNPQALAATARVAKARATLSGVTSFDDPMLSLVHHEGRNTGGLDEDVLLTQTIPLGDKRRQAIHVARSELEAALADQAAVRRDLIYNVTTAYYQALRADADSNIAAEGLQLAQEFLKTAQTQFQAGDVAHSNVIRSQIALASAQQTLSVAQTEKANAYAALANVIGLPANTPLLLTDKLVAPAPIQARLADLETMALQNRPEIRSAQALLQARLAALHGARIETQPDLFVEFRHNPLGGPDPEGDSVRVGVTFPLVDWGKNRADRQSALAAYNEQAALLADEERGVRLEVETAYRNLQEAFTVLASFQTGRLQRAQELLDMERTGYANRAVSYLELLDAQQTYLTEEENFAHALADCNLAVAALQHAVGGDIR</sequence>
<dbReference type="AlphaFoldDB" id="S0EZE3"/>
<dbReference type="RefSeq" id="WP_016483247.1">
    <property type="nucleotide sequence ID" value="NC_021487.1"/>
</dbReference>
<dbReference type="PANTHER" id="PTHR30203">
    <property type="entry name" value="OUTER MEMBRANE CATION EFFLUX PROTEIN"/>
    <property type="match status" value="1"/>
</dbReference>
<dbReference type="InterPro" id="IPR010131">
    <property type="entry name" value="MdtP/NodT-like"/>
</dbReference>
<dbReference type="HOGENOM" id="CLU_012817_10_6_0"/>
<dbReference type="OrthoDB" id="9791261at2"/>
<dbReference type="PANTHER" id="PTHR30203:SF24">
    <property type="entry name" value="BLR4935 PROTEIN"/>
    <property type="match status" value="1"/>
</dbReference>
<gene>
    <name evidence="2" type="ORF">CCALI_01914</name>
</gene>
<evidence type="ECO:0000313" key="2">
    <source>
        <dbReference type="EMBL" id="CCW35722.1"/>
    </source>
</evidence>
<dbReference type="STRING" id="454171.CP488_02180"/>
<name>S0EZE3_CHTCT</name>
<evidence type="ECO:0000256" key="1">
    <source>
        <dbReference type="ARBA" id="ARBA00007613"/>
    </source>
</evidence>
<dbReference type="KEGG" id="ccz:CCALI_01914"/>
<dbReference type="EMBL" id="HF951689">
    <property type="protein sequence ID" value="CCW35722.1"/>
    <property type="molecule type" value="Genomic_DNA"/>
</dbReference>
<protein>
    <submittedName>
        <fullName evidence="2">Outer membrane protein</fullName>
    </submittedName>
</protein>
<dbReference type="PATRIC" id="fig|1303518.3.peg.1969"/>
<accession>S0EZE3</accession>
<dbReference type="Pfam" id="PF02321">
    <property type="entry name" value="OEP"/>
    <property type="match status" value="2"/>
</dbReference>
<keyword evidence="3" id="KW-1185">Reference proteome</keyword>
<dbReference type="SUPFAM" id="SSF56954">
    <property type="entry name" value="Outer membrane efflux proteins (OEP)"/>
    <property type="match status" value="1"/>
</dbReference>
<dbReference type="InterPro" id="IPR003423">
    <property type="entry name" value="OMP_efflux"/>
</dbReference>
<dbReference type="Proteomes" id="UP000014227">
    <property type="component" value="Chromosome I"/>
</dbReference>
<reference evidence="3" key="1">
    <citation type="submission" date="2013-03" db="EMBL/GenBank/DDBJ databases">
        <title>Genome sequence of Chthonomonas calidirosea, the first sequenced genome from the Armatimonadetes phylum (formally candidate division OP10).</title>
        <authorList>
            <person name="Lee K.C.Y."/>
            <person name="Morgan X.C."/>
            <person name="Dunfield P.F."/>
            <person name="Tamas I."/>
            <person name="Houghton K.M."/>
            <person name="Vyssotski M."/>
            <person name="Ryan J.L.J."/>
            <person name="Lagutin K."/>
            <person name="McDonald I.R."/>
            <person name="Stott M.B."/>
        </authorList>
    </citation>
    <scope>NUCLEOTIDE SEQUENCE [LARGE SCALE GENOMIC DNA]</scope>
    <source>
        <strain evidence="3">DSM 23976 / ICMP 18418 / T49</strain>
    </source>
</reference>
<proteinExistence type="inferred from homology"/>
<dbReference type="InParanoid" id="S0EZE3"/>
<comment type="similarity">
    <text evidence="1">Belongs to the outer membrane factor (OMF) (TC 1.B.17) family.</text>
</comment>
<dbReference type="GO" id="GO:0015562">
    <property type="term" value="F:efflux transmembrane transporter activity"/>
    <property type="evidence" value="ECO:0007669"/>
    <property type="project" value="InterPro"/>
</dbReference>
<dbReference type="eggNOG" id="COG1538">
    <property type="taxonomic scope" value="Bacteria"/>
</dbReference>
<evidence type="ECO:0000313" key="3">
    <source>
        <dbReference type="Proteomes" id="UP000014227"/>
    </source>
</evidence>